<keyword evidence="2" id="KW-1185">Reference proteome</keyword>
<organism evidence="1 2">
    <name type="scientific">Phlyctema vagabunda</name>
    <dbReference type="NCBI Taxonomy" id="108571"/>
    <lineage>
        <taxon>Eukaryota</taxon>
        <taxon>Fungi</taxon>
        <taxon>Dikarya</taxon>
        <taxon>Ascomycota</taxon>
        <taxon>Pezizomycotina</taxon>
        <taxon>Leotiomycetes</taxon>
        <taxon>Helotiales</taxon>
        <taxon>Dermateaceae</taxon>
        <taxon>Phlyctema</taxon>
    </lineage>
</organism>
<dbReference type="EMBL" id="JBFCZG010000004">
    <property type="protein sequence ID" value="KAL3423379.1"/>
    <property type="molecule type" value="Genomic_DNA"/>
</dbReference>
<dbReference type="SUPFAM" id="SSF57850">
    <property type="entry name" value="RING/U-box"/>
    <property type="match status" value="1"/>
</dbReference>
<protein>
    <recommendedName>
        <fullName evidence="3">RING-type domain-containing protein</fullName>
    </recommendedName>
</protein>
<evidence type="ECO:0008006" key="3">
    <source>
        <dbReference type="Google" id="ProtNLM"/>
    </source>
</evidence>
<gene>
    <name evidence="1" type="ORF">PVAG01_05126</name>
</gene>
<accession>A0ABR4PJ53</accession>
<evidence type="ECO:0000313" key="2">
    <source>
        <dbReference type="Proteomes" id="UP001629113"/>
    </source>
</evidence>
<evidence type="ECO:0000313" key="1">
    <source>
        <dbReference type="EMBL" id="KAL3423379.1"/>
    </source>
</evidence>
<dbReference type="InterPro" id="IPR013083">
    <property type="entry name" value="Znf_RING/FYVE/PHD"/>
</dbReference>
<name>A0ABR4PJ53_9HELO</name>
<dbReference type="Proteomes" id="UP001629113">
    <property type="component" value="Unassembled WGS sequence"/>
</dbReference>
<comment type="caution">
    <text evidence="1">The sequence shown here is derived from an EMBL/GenBank/DDBJ whole genome shotgun (WGS) entry which is preliminary data.</text>
</comment>
<reference evidence="1 2" key="1">
    <citation type="submission" date="2024-06" db="EMBL/GenBank/DDBJ databases">
        <title>Complete genome of Phlyctema vagabunda strain 19-DSS-EL-015.</title>
        <authorList>
            <person name="Fiorenzani C."/>
        </authorList>
    </citation>
    <scope>NUCLEOTIDE SEQUENCE [LARGE SCALE GENOMIC DNA]</scope>
    <source>
        <strain evidence="1 2">19-DSS-EL-015</strain>
    </source>
</reference>
<dbReference type="Gene3D" id="3.30.40.10">
    <property type="entry name" value="Zinc/RING finger domain, C3HC4 (zinc finger)"/>
    <property type="match status" value="1"/>
</dbReference>
<sequence length="295" mass="33661">MERKTSSTVDAGSVYDLNKAWIRSRGTDTFSEGEVEIIKHAVTNAGMEWNGVQQALGQGLRPPIIDFNVYWFPAGMVELIPGYETSARDRIKRNFYELKYDTSIIGKLTEAEKVIFGRFGEQVGQLFGTLIQAWYLEMKAKLVTLDIRSVNEDCSVYEDICLKYTEEFHTQYEILYGKLPKPDDGKGRRLVLTTGIAAKLCLFMLLHDRCFALIARMVRSRRWEQIGLVQIERSAIPDDCKNCPICFEEMGVVSPEDEVDQGIKLAACCEQIIGEVCLQTSLDFDNRCPLCRYRF</sequence>
<proteinExistence type="predicted"/>